<dbReference type="EMBL" id="KQ257453">
    <property type="protein sequence ID" value="KND02028.1"/>
    <property type="molecule type" value="Genomic_DNA"/>
</dbReference>
<evidence type="ECO:0000313" key="1">
    <source>
        <dbReference type="EMBL" id="KND02028.1"/>
    </source>
</evidence>
<dbReference type="AlphaFoldDB" id="A0A0L0HLT6"/>
<protein>
    <submittedName>
        <fullName evidence="1">Uncharacterized protein</fullName>
    </submittedName>
</protein>
<keyword evidence="2" id="KW-1185">Reference proteome</keyword>
<evidence type="ECO:0000313" key="2">
    <source>
        <dbReference type="Proteomes" id="UP000053201"/>
    </source>
</evidence>
<proteinExistence type="predicted"/>
<gene>
    <name evidence="1" type="ORF">SPPG_09032</name>
</gene>
<dbReference type="Proteomes" id="UP000053201">
    <property type="component" value="Unassembled WGS sequence"/>
</dbReference>
<dbReference type="InParanoid" id="A0A0L0HLT6"/>
<dbReference type="RefSeq" id="XP_016610067.1">
    <property type="nucleotide sequence ID" value="XM_016757185.1"/>
</dbReference>
<name>A0A0L0HLT6_SPIPD</name>
<reference evidence="1 2" key="1">
    <citation type="submission" date="2009-08" db="EMBL/GenBank/DDBJ databases">
        <title>The Genome Sequence of Spizellomyces punctatus strain DAOM BR117.</title>
        <authorList>
            <consortium name="The Broad Institute Genome Sequencing Platform"/>
            <person name="Russ C."/>
            <person name="Cuomo C."/>
            <person name="Shea T."/>
            <person name="Young S.K."/>
            <person name="Zeng Q."/>
            <person name="Koehrsen M."/>
            <person name="Haas B."/>
            <person name="Borodovsky M."/>
            <person name="Guigo R."/>
            <person name="Alvarado L."/>
            <person name="Berlin A."/>
            <person name="Bochicchio J."/>
            <person name="Borenstein D."/>
            <person name="Chapman S."/>
            <person name="Chen Z."/>
            <person name="Engels R."/>
            <person name="Freedman E."/>
            <person name="Gellesch M."/>
            <person name="Goldberg J."/>
            <person name="Griggs A."/>
            <person name="Gujja S."/>
            <person name="Heiman D."/>
            <person name="Hepburn T."/>
            <person name="Howarth C."/>
            <person name="Jen D."/>
            <person name="Larson L."/>
            <person name="Lewis B."/>
            <person name="Mehta T."/>
            <person name="Park D."/>
            <person name="Pearson M."/>
            <person name="Roberts A."/>
            <person name="Saif S."/>
            <person name="Shenoy N."/>
            <person name="Sisk P."/>
            <person name="Stolte C."/>
            <person name="Sykes S."/>
            <person name="Thomson T."/>
            <person name="Walk T."/>
            <person name="White J."/>
            <person name="Yandava C."/>
            <person name="Burger G."/>
            <person name="Gray M.W."/>
            <person name="Holland P.W.H."/>
            <person name="King N."/>
            <person name="Lang F.B.F."/>
            <person name="Roger A.J."/>
            <person name="Ruiz-Trillo I."/>
            <person name="Lander E."/>
            <person name="Nusbaum C."/>
        </authorList>
    </citation>
    <scope>NUCLEOTIDE SEQUENCE [LARGE SCALE GENOMIC DNA]</scope>
    <source>
        <strain evidence="1 2">DAOM BR117</strain>
    </source>
</reference>
<dbReference type="OrthoDB" id="10332313at2759"/>
<dbReference type="GeneID" id="27692157"/>
<organism evidence="1 2">
    <name type="scientific">Spizellomyces punctatus (strain DAOM BR117)</name>
    <dbReference type="NCBI Taxonomy" id="645134"/>
    <lineage>
        <taxon>Eukaryota</taxon>
        <taxon>Fungi</taxon>
        <taxon>Fungi incertae sedis</taxon>
        <taxon>Chytridiomycota</taxon>
        <taxon>Chytridiomycota incertae sedis</taxon>
        <taxon>Chytridiomycetes</taxon>
        <taxon>Spizellomycetales</taxon>
        <taxon>Spizellomycetaceae</taxon>
        <taxon>Spizellomyces</taxon>
    </lineage>
</organism>
<accession>A0A0L0HLT6</accession>
<dbReference type="VEuPathDB" id="FungiDB:SPPG_09032"/>
<sequence length="77" mass="8360">MGRPKTSFQEAMNAGGIIEEYKSHTTNQNLVVKVKMPDGQVYSYTNVSRPLLEHYLIVQARSTGVSSQSGGTQGGTK</sequence>